<sequence length="437" mass="49852">MDGMARNFFNQFASDRISLHRSLGADSRPPECVKRVFPRCPPLPTTSVIIVFHNEAWSTLLRTVYSVLHTAPAVLLAEILLVDDASTADHLKGRLEEHVRTLERVRLLRQRERKGLIQARLLGAREARGEVLTFLDAHCECFSGWLEPLLARIAEEPVAVVSPDIPAIAPDTLEFRRPVADRRSFARGSFDWSLNFSWEPIPERQRRGRRDETAPWIVGHIYRQKSPHTFPNGTEVVIRNQVRLAEVWMDEYKEVFYRRNKVARDIARENKFGDISERLGLRERLRCKNFSWYLENVCPEAYVPDLAPLMFGMIRNAASKTCLDVGQGNAGGKPLITFACHNMGGNQYFEYTSKKELRHNVRKQLCLHSASDREPVRVQACQLPGLGPSVPPAQAWDFTQTHLLRNPSTGRCLSLIGNQVLMDACNPADLYQQWAFI</sequence>
<dbReference type="EMBL" id="JAFIRN010000014">
    <property type="protein sequence ID" value="KAG5836468.1"/>
    <property type="molecule type" value="Genomic_DNA"/>
</dbReference>
<dbReference type="PANTHER" id="PTHR11675">
    <property type="entry name" value="N-ACETYLGALACTOSAMINYLTRANSFERASE"/>
    <property type="match status" value="1"/>
</dbReference>
<dbReference type="InterPro" id="IPR035992">
    <property type="entry name" value="Ricin_B-like_lectins"/>
</dbReference>
<dbReference type="InterPro" id="IPR000772">
    <property type="entry name" value="Ricin_B_lectin"/>
</dbReference>
<dbReference type="GO" id="GO:0000139">
    <property type="term" value="C:Golgi membrane"/>
    <property type="evidence" value="ECO:0007669"/>
    <property type="project" value="UniProtKB-SubCell"/>
</dbReference>
<dbReference type="Proteomes" id="UP001044222">
    <property type="component" value="Chromosome 14"/>
</dbReference>
<keyword evidence="10" id="KW-1185">Reference proteome</keyword>
<name>A0A9D3M114_ANGAN</name>
<dbReference type="InterPro" id="IPR029044">
    <property type="entry name" value="Nucleotide-diphossugar_trans"/>
</dbReference>
<accession>A0A9D3M114</accession>
<evidence type="ECO:0000256" key="5">
    <source>
        <dbReference type="ARBA" id="ARBA00023034"/>
    </source>
</evidence>
<dbReference type="InterPro" id="IPR001173">
    <property type="entry name" value="Glyco_trans_2-like"/>
</dbReference>
<keyword evidence="4 7" id="KW-0430">Lectin</keyword>
<dbReference type="SMART" id="SM00458">
    <property type="entry name" value="RICIN"/>
    <property type="match status" value="1"/>
</dbReference>
<protein>
    <recommendedName>
        <fullName evidence="3 7">Polypeptide N-acetylgalactosaminyltransferase</fullName>
        <ecNumber evidence="7">2.4.1.-</ecNumber>
    </recommendedName>
    <alternativeName>
        <fullName evidence="7">Protein-UDP acetylgalactosaminyltransferase</fullName>
    </alternativeName>
</protein>
<keyword evidence="7" id="KW-0328">Glycosyltransferase</keyword>
<dbReference type="Pfam" id="PF00652">
    <property type="entry name" value="Ricin_B_lectin"/>
    <property type="match status" value="1"/>
</dbReference>
<dbReference type="CDD" id="cd23435">
    <property type="entry name" value="beta-trefoil_Ricin_GALNT3-like"/>
    <property type="match status" value="1"/>
</dbReference>
<dbReference type="Pfam" id="PF00535">
    <property type="entry name" value="Glycos_transf_2"/>
    <property type="match status" value="1"/>
</dbReference>
<evidence type="ECO:0000313" key="9">
    <source>
        <dbReference type="EMBL" id="KAG5836468.1"/>
    </source>
</evidence>
<evidence type="ECO:0000256" key="6">
    <source>
        <dbReference type="ARBA" id="ARBA00023157"/>
    </source>
</evidence>
<evidence type="ECO:0000256" key="2">
    <source>
        <dbReference type="ARBA" id="ARBA00004922"/>
    </source>
</evidence>
<keyword evidence="7" id="KW-0464">Manganese</keyword>
<gene>
    <name evidence="9" type="ORF">ANANG_G00255110</name>
</gene>
<proteinExistence type="inferred from homology"/>
<dbReference type="PANTHER" id="PTHR11675:SF137">
    <property type="entry name" value="POLYPEPTIDE N-ACETYLGALACTOSAMINYLTRANSFERASE"/>
    <property type="match status" value="1"/>
</dbReference>
<evidence type="ECO:0000256" key="1">
    <source>
        <dbReference type="ARBA" id="ARBA00004323"/>
    </source>
</evidence>
<dbReference type="PROSITE" id="PS50231">
    <property type="entry name" value="RICIN_B_LECTIN"/>
    <property type="match status" value="1"/>
</dbReference>
<dbReference type="Gene3D" id="2.80.10.50">
    <property type="match status" value="1"/>
</dbReference>
<evidence type="ECO:0000256" key="3">
    <source>
        <dbReference type="ARBA" id="ARBA00012644"/>
    </source>
</evidence>
<feature type="domain" description="Ricin B lectin" evidence="8">
    <location>
        <begin position="311"/>
        <end position="437"/>
    </location>
</feature>
<evidence type="ECO:0000256" key="7">
    <source>
        <dbReference type="RuleBase" id="RU361242"/>
    </source>
</evidence>
<dbReference type="EC" id="2.4.1.-" evidence="7"/>
<dbReference type="GO" id="GO:0006493">
    <property type="term" value="P:protein O-linked glycosylation"/>
    <property type="evidence" value="ECO:0007669"/>
    <property type="project" value="TreeGrafter"/>
</dbReference>
<dbReference type="AlphaFoldDB" id="A0A9D3M114"/>
<comment type="pathway">
    <text evidence="2 7">Protein modification; protein glycosylation.</text>
</comment>
<reference evidence="9" key="1">
    <citation type="submission" date="2021-01" db="EMBL/GenBank/DDBJ databases">
        <title>A chromosome-scale assembly of European eel, Anguilla anguilla.</title>
        <authorList>
            <person name="Henkel C."/>
            <person name="Jong-Raadsen S.A."/>
            <person name="Dufour S."/>
            <person name="Weltzien F.-A."/>
            <person name="Palstra A.P."/>
            <person name="Pelster B."/>
            <person name="Spaink H.P."/>
            <person name="Van Den Thillart G.E."/>
            <person name="Jansen H."/>
            <person name="Zahm M."/>
            <person name="Klopp C."/>
            <person name="Cedric C."/>
            <person name="Louis A."/>
            <person name="Berthelot C."/>
            <person name="Parey E."/>
            <person name="Roest Crollius H."/>
            <person name="Montfort J."/>
            <person name="Robinson-Rechavi M."/>
            <person name="Bucao C."/>
            <person name="Bouchez O."/>
            <person name="Gislard M."/>
            <person name="Lluch J."/>
            <person name="Milhes M."/>
            <person name="Lampietro C."/>
            <person name="Lopez Roques C."/>
            <person name="Donnadieu C."/>
            <person name="Braasch I."/>
            <person name="Desvignes T."/>
            <person name="Postlethwait J."/>
            <person name="Bobe J."/>
            <person name="Guiguen Y."/>
            <person name="Dirks R."/>
        </authorList>
    </citation>
    <scope>NUCLEOTIDE SEQUENCE</scope>
    <source>
        <strain evidence="9">Tag_6206</strain>
        <tissue evidence="9">Liver</tissue>
    </source>
</reference>
<dbReference type="GO" id="GO:0004653">
    <property type="term" value="F:polypeptide N-acetylgalactosaminyltransferase activity"/>
    <property type="evidence" value="ECO:0007669"/>
    <property type="project" value="TreeGrafter"/>
</dbReference>
<dbReference type="SUPFAM" id="SSF50370">
    <property type="entry name" value="Ricin B-like lectins"/>
    <property type="match status" value="1"/>
</dbReference>
<organism evidence="9 10">
    <name type="scientific">Anguilla anguilla</name>
    <name type="common">European freshwater eel</name>
    <name type="synonym">Muraena anguilla</name>
    <dbReference type="NCBI Taxonomy" id="7936"/>
    <lineage>
        <taxon>Eukaryota</taxon>
        <taxon>Metazoa</taxon>
        <taxon>Chordata</taxon>
        <taxon>Craniata</taxon>
        <taxon>Vertebrata</taxon>
        <taxon>Euteleostomi</taxon>
        <taxon>Actinopterygii</taxon>
        <taxon>Neopterygii</taxon>
        <taxon>Teleostei</taxon>
        <taxon>Anguilliformes</taxon>
        <taxon>Anguillidae</taxon>
        <taxon>Anguilla</taxon>
    </lineage>
</organism>
<comment type="caution">
    <text evidence="9">The sequence shown here is derived from an EMBL/GenBank/DDBJ whole genome shotgun (WGS) entry which is preliminary data.</text>
</comment>
<comment type="similarity">
    <text evidence="7">Belongs to the glycosyltransferase 2 family. GalNAc-T subfamily.</text>
</comment>
<comment type="subcellular location">
    <subcellularLocation>
        <location evidence="1 7">Golgi apparatus membrane</location>
        <topology evidence="1 7">Single-pass type II membrane protein</topology>
    </subcellularLocation>
</comment>
<dbReference type="GO" id="GO:0030246">
    <property type="term" value="F:carbohydrate binding"/>
    <property type="evidence" value="ECO:0007669"/>
    <property type="project" value="UniProtKB-KW"/>
</dbReference>
<keyword evidence="5 7" id="KW-0333">Golgi apparatus</keyword>
<comment type="cofactor">
    <cofactor evidence="7">
        <name>Mn(2+)</name>
        <dbReference type="ChEBI" id="CHEBI:29035"/>
    </cofactor>
</comment>
<dbReference type="Gene3D" id="3.90.550.10">
    <property type="entry name" value="Spore Coat Polysaccharide Biosynthesis Protein SpsA, Chain A"/>
    <property type="match status" value="2"/>
</dbReference>
<dbReference type="SUPFAM" id="SSF53448">
    <property type="entry name" value="Nucleotide-diphospho-sugar transferases"/>
    <property type="match status" value="1"/>
</dbReference>
<evidence type="ECO:0000313" key="10">
    <source>
        <dbReference type="Proteomes" id="UP001044222"/>
    </source>
</evidence>
<keyword evidence="6 7" id="KW-1015">Disulfide bond</keyword>
<evidence type="ECO:0000256" key="4">
    <source>
        <dbReference type="ARBA" id="ARBA00022734"/>
    </source>
</evidence>
<evidence type="ECO:0000259" key="8">
    <source>
        <dbReference type="SMART" id="SM00458"/>
    </source>
</evidence>
<keyword evidence="7" id="KW-0808">Transferase</keyword>